<accession>A0ABY9R1P6</accession>
<gene>
    <name evidence="2" type="ORF">KPS_000019</name>
</gene>
<name>A0ABY9R1P6_9BACT</name>
<reference evidence="2" key="1">
    <citation type="submission" date="2023-09" db="EMBL/GenBank/DDBJ databases">
        <authorList>
            <consortium name="CW5 consortium"/>
            <person name="Lu C.-W."/>
        </authorList>
    </citation>
    <scope>NUCLEOTIDE SEQUENCE</scope>
    <source>
        <strain evidence="2">KPS</strain>
    </source>
</reference>
<keyword evidence="3" id="KW-1185">Reference proteome</keyword>
<organism evidence="2 3">
    <name type="scientific">Nitratidesulfovibrio liaohensis</name>
    <dbReference type="NCBI Taxonomy" id="2604158"/>
    <lineage>
        <taxon>Bacteria</taxon>
        <taxon>Pseudomonadati</taxon>
        <taxon>Thermodesulfobacteriota</taxon>
        <taxon>Desulfovibrionia</taxon>
        <taxon>Desulfovibrionales</taxon>
        <taxon>Desulfovibrionaceae</taxon>
        <taxon>Nitratidesulfovibrio</taxon>
    </lineage>
</organism>
<sequence>MDAHLFRRVCRALVPLLAGCRIEKIHAPAPDIHSLTIFAAGRKQVLVLRHGRRAPLLYLAAHKPPNPARPDAQVMLLRKHLAGRRVVWSGCDWPRRRLALRMAPPAGQPNEAADGQCALVLLDLREGVHLVDALPPDFGVDPVWPQLPPASQSVALQTALRALCDGAATGADPVLTPALRRTLAALVGVGQCAPPSGSTPGGNSDTPFGISGDAPEDGVLDACALLVDLDSGEGDVFLYRQPNESGAGSGEPDELSAWPLPASLRGNRTEEVHESALDAAAILGEAAAFTGLADTARTEAAAPFKAEAGRLRRLLVKLDDEERRLRDLLDQRADGVALQAVLYQYAPDARLPEVTVPDETLSEPAWPEGAGDEASPPAGTVDAGPARTTRTIRLDPLLTVRENMAAMFHRSDRGARGLAILERRRAEVARDLASAEQGAARPPVAGCHRSRPGLRPRLAFLPPAARKAKAVPIPANSRAMPEPAATCSAFAVPTASCCCGGGAPKATRNCCAPPRPLTGGCTRRTAPART</sequence>
<dbReference type="Pfam" id="PF05833">
    <property type="entry name" value="NFACT_N"/>
    <property type="match status" value="1"/>
</dbReference>
<protein>
    <submittedName>
        <fullName evidence="2">NFACT family protein</fullName>
    </submittedName>
</protein>
<dbReference type="RefSeq" id="WP_309541530.1">
    <property type="nucleotide sequence ID" value="NZ_CP133659.1"/>
</dbReference>
<evidence type="ECO:0000313" key="2">
    <source>
        <dbReference type="EMBL" id="WMW65537.1"/>
    </source>
</evidence>
<dbReference type="EMBL" id="CP133659">
    <property type="protein sequence ID" value="WMW65537.1"/>
    <property type="molecule type" value="Genomic_DNA"/>
</dbReference>
<feature type="region of interest" description="Disordered" evidence="1">
    <location>
        <begin position="433"/>
        <end position="456"/>
    </location>
</feature>
<evidence type="ECO:0000256" key="1">
    <source>
        <dbReference type="SAM" id="MobiDB-lite"/>
    </source>
</evidence>
<evidence type="ECO:0000313" key="3">
    <source>
        <dbReference type="Proteomes" id="UP001180616"/>
    </source>
</evidence>
<proteinExistence type="predicted"/>
<dbReference type="Gene3D" id="2.30.310.10">
    <property type="entry name" value="ibrinogen binding protein from staphylococcus aureus domain"/>
    <property type="match status" value="1"/>
</dbReference>
<feature type="region of interest" description="Disordered" evidence="1">
    <location>
        <begin position="360"/>
        <end position="385"/>
    </location>
</feature>
<dbReference type="Proteomes" id="UP001180616">
    <property type="component" value="Chromosome"/>
</dbReference>